<feature type="compositionally biased region" description="Basic residues" evidence="1">
    <location>
        <begin position="207"/>
        <end position="221"/>
    </location>
</feature>
<reference evidence="2" key="1">
    <citation type="submission" date="2013-08" db="EMBL/GenBank/DDBJ databases">
        <title>Gene expansion shapes genome architecture in the human pathogen Lichtheimia corymbifera: an evolutionary genomics analysis in the ancient terrestrial Mucorales (Mucoromycotina).</title>
        <authorList>
            <person name="Schwartze V.U."/>
            <person name="Winter S."/>
            <person name="Shelest E."/>
            <person name="Marcet-Houben M."/>
            <person name="Horn F."/>
            <person name="Wehner S."/>
            <person name="Hoffmann K."/>
            <person name="Riege K."/>
            <person name="Sammeth M."/>
            <person name="Nowrousian M."/>
            <person name="Valiante V."/>
            <person name="Linde J."/>
            <person name="Jacobsen I.D."/>
            <person name="Marz M."/>
            <person name="Brakhage A.A."/>
            <person name="Gabaldon T."/>
            <person name="Bocker S."/>
            <person name="Voigt K."/>
        </authorList>
    </citation>
    <scope>NUCLEOTIDE SEQUENCE [LARGE SCALE GENOMIC DNA]</scope>
    <source>
        <strain evidence="2">FSU 9682</strain>
    </source>
</reference>
<accession>A0A068SA10</accession>
<feature type="compositionally biased region" description="Low complexity" evidence="1">
    <location>
        <begin position="163"/>
        <end position="196"/>
    </location>
</feature>
<evidence type="ECO:0000313" key="3">
    <source>
        <dbReference type="Proteomes" id="UP000027586"/>
    </source>
</evidence>
<dbReference type="EMBL" id="CBTN010000066">
    <property type="protein sequence ID" value="CDH59193.1"/>
    <property type="molecule type" value="Genomic_DNA"/>
</dbReference>
<dbReference type="VEuPathDB" id="FungiDB:LCOR_10020.1"/>
<dbReference type="AlphaFoldDB" id="A0A068SA10"/>
<proteinExistence type="predicted"/>
<feature type="region of interest" description="Disordered" evidence="1">
    <location>
        <begin position="151"/>
        <end position="221"/>
    </location>
</feature>
<protein>
    <submittedName>
        <fullName evidence="2">Uncharacterized protein</fullName>
    </submittedName>
</protein>
<evidence type="ECO:0000256" key="1">
    <source>
        <dbReference type="SAM" id="MobiDB-lite"/>
    </source>
</evidence>
<organism evidence="2 3">
    <name type="scientific">Lichtheimia corymbifera JMRC:FSU:9682</name>
    <dbReference type="NCBI Taxonomy" id="1263082"/>
    <lineage>
        <taxon>Eukaryota</taxon>
        <taxon>Fungi</taxon>
        <taxon>Fungi incertae sedis</taxon>
        <taxon>Mucoromycota</taxon>
        <taxon>Mucoromycotina</taxon>
        <taxon>Mucoromycetes</taxon>
        <taxon>Mucorales</taxon>
        <taxon>Lichtheimiaceae</taxon>
        <taxon>Lichtheimia</taxon>
    </lineage>
</organism>
<evidence type="ECO:0000313" key="2">
    <source>
        <dbReference type="EMBL" id="CDH59193.1"/>
    </source>
</evidence>
<dbReference type="Proteomes" id="UP000027586">
    <property type="component" value="Unassembled WGS sequence"/>
</dbReference>
<keyword evidence="3" id="KW-1185">Reference proteome</keyword>
<comment type="caution">
    <text evidence="2">The sequence shown here is derived from an EMBL/GenBank/DDBJ whole genome shotgun (WGS) entry which is preliminary data.</text>
</comment>
<dbReference type="OrthoDB" id="2285800at2759"/>
<name>A0A068SA10_9FUNG</name>
<sequence>MSLLGFEIIPLTPDEDDSSYNHTSDEPSEENTVHCNWIDDNECVENLFQIVPLMPEESCIDENNHIQTHIKLFFEELGYLTEEPEPIDPTRDYDAEARQMLEERARTRQKHIQLSRSPSLCYSGISSISSSHNDYQHLHDVRSPLYMGQIGRQQQHHHIAHVSSSSSSSSSNNAASHYISLSSSPSQPYSHNQSSSRLPSSCVQAHLQHHLHRPPQHIPHV</sequence>
<gene>
    <name evidence="2" type="ORF">LCOR_10020.1</name>
</gene>